<dbReference type="EMBL" id="JACBZF010000002">
    <property type="protein sequence ID" value="NYH95512.1"/>
    <property type="molecule type" value="Genomic_DNA"/>
</dbReference>
<dbReference type="SUPFAM" id="SSF54427">
    <property type="entry name" value="NTF2-like"/>
    <property type="match status" value="1"/>
</dbReference>
<dbReference type="RefSeq" id="WP_179407353.1">
    <property type="nucleotide sequence ID" value="NZ_BMGF01000002.1"/>
</dbReference>
<evidence type="ECO:0000313" key="2">
    <source>
        <dbReference type="EMBL" id="NYH95512.1"/>
    </source>
</evidence>
<dbReference type="Pfam" id="PF13577">
    <property type="entry name" value="SnoaL_4"/>
    <property type="match status" value="1"/>
</dbReference>
<name>A0A7Z0BVT3_9SPHN</name>
<organism evidence="2 3">
    <name type="scientific">Novosphingobium marinum</name>
    <dbReference type="NCBI Taxonomy" id="1514948"/>
    <lineage>
        <taxon>Bacteria</taxon>
        <taxon>Pseudomonadati</taxon>
        <taxon>Pseudomonadota</taxon>
        <taxon>Alphaproteobacteria</taxon>
        <taxon>Sphingomonadales</taxon>
        <taxon>Sphingomonadaceae</taxon>
        <taxon>Novosphingobium</taxon>
    </lineage>
</organism>
<keyword evidence="3" id="KW-1185">Reference proteome</keyword>
<dbReference type="Gene3D" id="3.10.450.50">
    <property type="match status" value="1"/>
</dbReference>
<feature type="domain" description="SnoaL-like" evidence="1">
    <location>
        <begin position="11"/>
        <end position="126"/>
    </location>
</feature>
<gene>
    <name evidence="2" type="ORF">FHS75_001831</name>
</gene>
<dbReference type="InterPro" id="IPR037401">
    <property type="entry name" value="SnoaL-like"/>
</dbReference>
<protein>
    <recommendedName>
        <fullName evidence="1">SnoaL-like domain-containing protein</fullName>
    </recommendedName>
</protein>
<evidence type="ECO:0000313" key="3">
    <source>
        <dbReference type="Proteomes" id="UP000522081"/>
    </source>
</evidence>
<sequence length="150" mass="16969">MTDDFAERLKRLEAAETARNAINKYCLALDRPDLTILETLFYRDITLRGYYVGRLEGREDALAYFAKAVSTPCKHRKHYTTNSIVEGIDGDIVTAQCYFFSCHGDPEKMNVAWGHYEYKVRLQSDGGEICDLNIILDQPVTPIGALEPAT</sequence>
<proteinExistence type="predicted"/>
<reference evidence="2 3" key="1">
    <citation type="submission" date="2020-07" db="EMBL/GenBank/DDBJ databases">
        <title>Genomic Encyclopedia of Type Strains, Phase IV (KMG-IV): sequencing the most valuable type-strain genomes for metagenomic binning, comparative biology and taxonomic classification.</title>
        <authorList>
            <person name="Goeker M."/>
        </authorList>
    </citation>
    <scope>NUCLEOTIDE SEQUENCE [LARGE SCALE GENOMIC DNA]</scope>
    <source>
        <strain evidence="2 3">DSM 29043</strain>
    </source>
</reference>
<dbReference type="AlphaFoldDB" id="A0A7Z0BVT3"/>
<comment type="caution">
    <text evidence="2">The sequence shown here is derived from an EMBL/GenBank/DDBJ whole genome shotgun (WGS) entry which is preliminary data.</text>
</comment>
<dbReference type="InterPro" id="IPR032710">
    <property type="entry name" value="NTF2-like_dom_sf"/>
</dbReference>
<evidence type="ECO:0000259" key="1">
    <source>
        <dbReference type="Pfam" id="PF13577"/>
    </source>
</evidence>
<accession>A0A7Z0BVT3</accession>
<dbReference type="Proteomes" id="UP000522081">
    <property type="component" value="Unassembled WGS sequence"/>
</dbReference>